<accession>A0AAX2J9V9</accession>
<organism evidence="2 3">
    <name type="scientific">Fusobacterium ulcerans</name>
    <dbReference type="NCBI Taxonomy" id="861"/>
    <lineage>
        <taxon>Bacteria</taxon>
        <taxon>Fusobacteriati</taxon>
        <taxon>Fusobacteriota</taxon>
        <taxon>Fusobacteriia</taxon>
        <taxon>Fusobacteriales</taxon>
        <taxon>Fusobacteriaceae</taxon>
        <taxon>Fusobacterium</taxon>
    </lineage>
</organism>
<evidence type="ECO:0000256" key="1">
    <source>
        <dbReference type="SAM" id="Phobius"/>
    </source>
</evidence>
<proteinExistence type="predicted"/>
<protein>
    <submittedName>
        <fullName evidence="2">Uncharacterized protein</fullName>
    </submittedName>
</protein>
<evidence type="ECO:0000313" key="3">
    <source>
        <dbReference type="Proteomes" id="UP000249008"/>
    </source>
</evidence>
<feature type="transmembrane region" description="Helical" evidence="1">
    <location>
        <begin position="15"/>
        <end position="35"/>
    </location>
</feature>
<dbReference type="RefSeq" id="WP_005976957.1">
    <property type="nucleotide sequence ID" value="NZ_BAABXY010000001.1"/>
</dbReference>
<dbReference type="AlphaFoldDB" id="A0AAX2J9V9"/>
<keyword evidence="1" id="KW-1133">Transmembrane helix</keyword>
<name>A0AAX2J9V9_9FUSO</name>
<reference evidence="2 3" key="1">
    <citation type="submission" date="2018-06" db="EMBL/GenBank/DDBJ databases">
        <authorList>
            <consortium name="Pathogen Informatics"/>
            <person name="Doyle S."/>
        </authorList>
    </citation>
    <scope>NUCLEOTIDE SEQUENCE [LARGE SCALE GENOMIC DNA]</scope>
    <source>
        <strain evidence="2 3">NCTC12112</strain>
    </source>
</reference>
<evidence type="ECO:0000313" key="2">
    <source>
        <dbReference type="EMBL" id="SQJ01162.1"/>
    </source>
</evidence>
<dbReference type="EMBL" id="LS483487">
    <property type="protein sequence ID" value="SQJ01162.1"/>
    <property type="molecule type" value="Genomic_DNA"/>
</dbReference>
<dbReference type="Proteomes" id="UP000249008">
    <property type="component" value="Chromosome 1"/>
</dbReference>
<keyword evidence="1" id="KW-0812">Transmembrane</keyword>
<sequence>MKKGYNKKEKKSHTFIINTAVKIFLFPLFIFGILLREYDRIFKKSKIKKRTEGLWY</sequence>
<keyword evidence="1" id="KW-0472">Membrane</keyword>
<gene>
    <name evidence="2" type="ORF">NCTC12112_01113</name>
</gene>
<dbReference type="GeneID" id="78456432"/>